<protein>
    <submittedName>
        <fullName evidence="2">Uncharacterized protein</fullName>
    </submittedName>
</protein>
<evidence type="ECO:0000313" key="2">
    <source>
        <dbReference type="EMBL" id="MDK9497642.1"/>
    </source>
</evidence>
<reference evidence="2 3" key="1">
    <citation type="submission" date="2023-05" db="EMBL/GenBank/DDBJ databases">
        <title>Sequencing and Assembly of Streptomyces sp. NP73.</title>
        <authorList>
            <person name="Konwar A.N."/>
            <person name="Saikia K."/>
            <person name="Thakur D."/>
        </authorList>
    </citation>
    <scope>NUCLEOTIDE SEQUENCE [LARGE SCALE GENOMIC DNA]</scope>
    <source>
        <strain evidence="2 3">NP73</strain>
    </source>
</reference>
<sequence length="236" mass="25279">MTSDPPARRRRGPRAVPAPTSAGNEAEYGDILAVLGQQLGEKVAEVAATADPGGRRRLKGVHFEYATDPKAVHDMAGGSGYSLASNWFTQLLAQLAVANSITKSQLCVFLFVAGGQVPGTGVTPYTQQEITDGLNKIAAQKGGKMITRSTVNRAVQALCGYNWVEKAGRGRIQLNVRLWFHGNSTAQHDVLAEIAGRHEHDVEAFPYAVGPQGAHQEELDLDFGAAADYRGRKRTG</sequence>
<dbReference type="Proteomes" id="UP001223390">
    <property type="component" value="Unassembled WGS sequence"/>
</dbReference>
<name>A0ABT7GVK1_9ACTN</name>
<evidence type="ECO:0000256" key="1">
    <source>
        <dbReference type="SAM" id="MobiDB-lite"/>
    </source>
</evidence>
<keyword evidence="3" id="KW-1185">Reference proteome</keyword>
<gene>
    <name evidence="2" type="ORF">QEZ40_002585</name>
</gene>
<dbReference type="EMBL" id="JASITI010000021">
    <property type="protein sequence ID" value="MDK9497642.1"/>
    <property type="molecule type" value="Genomic_DNA"/>
</dbReference>
<feature type="region of interest" description="Disordered" evidence="1">
    <location>
        <begin position="1"/>
        <end position="23"/>
    </location>
</feature>
<proteinExistence type="predicted"/>
<comment type="caution">
    <text evidence="2">The sequence shown here is derived from an EMBL/GenBank/DDBJ whole genome shotgun (WGS) entry which is preliminary data.</text>
</comment>
<organism evidence="2 3">
    <name type="scientific">Streptomyces katrae</name>
    <dbReference type="NCBI Taxonomy" id="68223"/>
    <lineage>
        <taxon>Bacteria</taxon>
        <taxon>Bacillati</taxon>
        <taxon>Actinomycetota</taxon>
        <taxon>Actinomycetes</taxon>
        <taxon>Kitasatosporales</taxon>
        <taxon>Streptomycetaceae</taxon>
        <taxon>Streptomyces</taxon>
    </lineage>
</organism>
<dbReference type="RefSeq" id="WP_125812872.1">
    <property type="nucleotide sequence ID" value="NZ_JASITI010000021.1"/>
</dbReference>
<accession>A0ABT7GVK1</accession>
<evidence type="ECO:0000313" key="3">
    <source>
        <dbReference type="Proteomes" id="UP001223390"/>
    </source>
</evidence>